<gene>
    <name evidence="14" type="primary">HPSE</name>
</gene>
<dbReference type="PANTHER" id="PTHR46145:SF3">
    <property type="entry name" value="HEPARANASE"/>
    <property type="match status" value="1"/>
</dbReference>
<organism evidence="13 14">
    <name type="scientific">Microcaecilia unicolor</name>
    <dbReference type="NCBI Taxonomy" id="1415580"/>
    <lineage>
        <taxon>Eukaryota</taxon>
        <taxon>Metazoa</taxon>
        <taxon>Chordata</taxon>
        <taxon>Craniata</taxon>
        <taxon>Vertebrata</taxon>
        <taxon>Euteleostomi</taxon>
        <taxon>Amphibia</taxon>
        <taxon>Gymnophiona</taxon>
        <taxon>Siphonopidae</taxon>
        <taxon>Microcaecilia</taxon>
    </lineage>
</organism>
<dbReference type="EC" id="3.2.1.166" evidence="10"/>
<protein>
    <recommendedName>
        <fullName evidence="11">Heparanase</fullName>
        <ecNumber evidence="10">3.2.1.166</ecNumber>
    </recommendedName>
</protein>
<dbReference type="GO" id="GO:0031012">
    <property type="term" value="C:extracellular matrix"/>
    <property type="evidence" value="ECO:0007669"/>
    <property type="project" value="TreeGrafter"/>
</dbReference>
<evidence type="ECO:0000256" key="5">
    <source>
        <dbReference type="ARBA" id="ARBA00022801"/>
    </source>
</evidence>
<keyword evidence="13" id="KW-1185">Reference proteome</keyword>
<evidence type="ECO:0000256" key="8">
    <source>
        <dbReference type="ARBA" id="ARBA00023180"/>
    </source>
</evidence>
<dbReference type="GO" id="GO:0060055">
    <property type="term" value="P:angiogenesis involved in wound healing"/>
    <property type="evidence" value="ECO:0007669"/>
    <property type="project" value="TreeGrafter"/>
</dbReference>
<dbReference type="Gene3D" id="3.20.20.80">
    <property type="entry name" value="Glycosidases"/>
    <property type="match status" value="1"/>
</dbReference>
<dbReference type="GO" id="GO:0005615">
    <property type="term" value="C:extracellular space"/>
    <property type="evidence" value="ECO:0007669"/>
    <property type="project" value="TreeGrafter"/>
</dbReference>
<dbReference type="InterPro" id="IPR005199">
    <property type="entry name" value="Glyco_hydro_79"/>
</dbReference>
<dbReference type="OrthoDB" id="726732at2759"/>
<evidence type="ECO:0000256" key="9">
    <source>
        <dbReference type="ARBA" id="ARBA00036917"/>
    </source>
</evidence>
<accession>A0A6P7X7D3</accession>
<dbReference type="PANTHER" id="PTHR46145">
    <property type="entry name" value="HEPARANASE"/>
    <property type="match status" value="1"/>
</dbReference>
<name>A0A6P7X7D3_9AMPH</name>
<dbReference type="SUPFAM" id="SSF51445">
    <property type="entry name" value="(Trans)glycosidases"/>
    <property type="match status" value="1"/>
</dbReference>
<dbReference type="CTD" id="10855"/>
<evidence type="ECO:0000256" key="2">
    <source>
        <dbReference type="ARBA" id="ARBA00009800"/>
    </source>
</evidence>
<dbReference type="Pfam" id="PF03662">
    <property type="entry name" value="Glyco_hydro_79n"/>
    <property type="match status" value="1"/>
</dbReference>
<comment type="catalytic activity">
    <reaction evidence="9">
        <text>endohydrolysis of (1-&gt;4)-beta-D-glycosidic bonds of heparan sulfate chains in heparan sulfate proteoglycan.</text>
        <dbReference type="EC" id="3.2.1.166"/>
    </reaction>
</comment>
<sequence>MIVAWQSRGMGEIALFLLLLNGRMLMTGGSSAELKVELQQAGAQLNPQFLSVTIDASLASDPKYMTFLGSPKLRTLAKGLSPAYLRFGGTKTDFLLFDPNTEPSLEEKLYWESQTSPGLCEKRYLPLAVEKNLKTQWPFQEQQILKDQLQKKFKNTTISRSTVDLLYSFANCSGLSLIFGLNALLRKGNSQWDSSNAKLLLNYCASKQYNLSWELGNEPNSFRKKAGIYIDGSQLGQDFVQLHKLLSSYSIFRSSGLYGPDVGQPRKKTQKLLQSFLKAGGNAISSVTWHHYYVNGRTASEKDFLNPIVLDGLILMIKNVFQIVNETVPNRKVWLGETSSAYGGGSPGLSNTYIDGFMWLDKLGLSATLGIDIVMRQTFFGTGAYNLVDANLEPLPDYWLSLIYKKLVGSKVLKATISSTDGTDDKKLRAYLHCTNSNHPKYSAGDITLFVLNLYNGTRNFQLPSSLSSKYVDEYLLRPAGNASLLSRSVQLNGRALKMVDDETLPTIAEKSLSPRSFLKLPAFSYGFFVIRDAKATACI</sequence>
<comment type="subcellular location">
    <subcellularLocation>
        <location evidence="1">Secreted</location>
    </subcellularLocation>
</comment>
<evidence type="ECO:0000256" key="12">
    <source>
        <dbReference type="SAM" id="SignalP"/>
    </source>
</evidence>
<dbReference type="InParanoid" id="A0A6P7X7D3"/>
<evidence type="ECO:0000313" key="13">
    <source>
        <dbReference type="Proteomes" id="UP000515156"/>
    </source>
</evidence>
<evidence type="ECO:0000256" key="6">
    <source>
        <dbReference type="ARBA" id="ARBA00022889"/>
    </source>
</evidence>
<dbReference type="Proteomes" id="UP000515156">
    <property type="component" value="Chromosome 2"/>
</dbReference>
<evidence type="ECO:0000256" key="11">
    <source>
        <dbReference type="ARBA" id="ARBA00040414"/>
    </source>
</evidence>
<evidence type="ECO:0000256" key="1">
    <source>
        <dbReference type="ARBA" id="ARBA00004613"/>
    </source>
</evidence>
<dbReference type="KEGG" id="muo:115462488"/>
<reference evidence="14" key="1">
    <citation type="submission" date="2025-08" db="UniProtKB">
        <authorList>
            <consortium name="RefSeq"/>
        </authorList>
    </citation>
    <scope>IDENTIFICATION</scope>
</reference>
<keyword evidence="7" id="KW-1015">Disulfide bond</keyword>
<keyword evidence="3" id="KW-0964">Secreted</keyword>
<dbReference type="InterPro" id="IPR017853">
    <property type="entry name" value="GH"/>
</dbReference>
<comment type="similarity">
    <text evidence="2">Belongs to the glycosyl hydrolase 79 family.</text>
</comment>
<dbReference type="GO" id="GO:0016020">
    <property type="term" value="C:membrane"/>
    <property type="evidence" value="ECO:0007669"/>
    <property type="project" value="InterPro"/>
</dbReference>
<dbReference type="GO" id="GO:0016798">
    <property type="term" value="F:hydrolase activity, acting on glycosyl bonds"/>
    <property type="evidence" value="ECO:0007669"/>
    <property type="project" value="InterPro"/>
</dbReference>
<dbReference type="GeneID" id="115462488"/>
<evidence type="ECO:0000256" key="10">
    <source>
        <dbReference type="ARBA" id="ARBA00039100"/>
    </source>
</evidence>
<feature type="signal peptide" evidence="12">
    <location>
        <begin position="1"/>
        <end position="31"/>
    </location>
</feature>
<keyword evidence="5" id="KW-0378">Hydrolase</keyword>
<dbReference type="FunCoup" id="A0A6P7X7D3">
    <property type="interactions" value="330"/>
</dbReference>
<evidence type="ECO:0000256" key="7">
    <source>
        <dbReference type="ARBA" id="ARBA00023157"/>
    </source>
</evidence>
<keyword evidence="4 12" id="KW-0732">Signal</keyword>
<evidence type="ECO:0000256" key="4">
    <source>
        <dbReference type="ARBA" id="ARBA00022729"/>
    </source>
</evidence>
<dbReference type="AlphaFoldDB" id="A0A6P7X7D3"/>
<proteinExistence type="inferred from homology"/>
<keyword evidence="6" id="KW-0130">Cell adhesion</keyword>
<evidence type="ECO:0000313" key="14">
    <source>
        <dbReference type="RefSeq" id="XP_030048343.1"/>
    </source>
</evidence>
<dbReference type="RefSeq" id="XP_030048343.1">
    <property type="nucleotide sequence ID" value="XM_030192483.1"/>
</dbReference>
<dbReference type="GO" id="GO:0007160">
    <property type="term" value="P:cell-matrix adhesion"/>
    <property type="evidence" value="ECO:0007669"/>
    <property type="project" value="TreeGrafter"/>
</dbReference>
<feature type="chain" id="PRO_5027701027" description="Heparanase" evidence="12">
    <location>
        <begin position="32"/>
        <end position="540"/>
    </location>
</feature>
<keyword evidence="8" id="KW-0325">Glycoprotein</keyword>
<evidence type="ECO:0000256" key="3">
    <source>
        <dbReference type="ARBA" id="ARBA00022525"/>
    </source>
</evidence>